<proteinExistence type="predicted"/>
<evidence type="ECO:0000313" key="5">
    <source>
        <dbReference type="Proteomes" id="UP000308671"/>
    </source>
</evidence>
<dbReference type="InterPro" id="IPR029058">
    <property type="entry name" value="AB_hydrolase_fold"/>
</dbReference>
<feature type="region of interest" description="Disordered" evidence="2">
    <location>
        <begin position="1"/>
        <end position="22"/>
    </location>
</feature>
<dbReference type="PANTHER" id="PTHR48081">
    <property type="entry name" value="AB HYDROLASE SUPERFAMILY PROTEIN C4A8.06C"/>
    <property type="match status" value="1"/>
</dbReference>
<gene>
    <name evidence="4" type="ORF">BGAL_0035g00210</name>
</gene>
<dbReference type="Pfam" id="PF07859">
    <property type="entry name" value="Abhydrolase_3"/>
    <property type="match status" value="1"/>
</dbReference>
<evidence type="ECO:0000259" key="3">
    <source>
        <dbReference type="Pfam" id="PF07859"/>
    </source>
</evidence>
<protein>
    <recommendedName>
        <fullName evidence="3">Alpha/beta hydrolase fold-3 domain-containing protein</fullName>
    </recommendedName>
</protein>
<dbReference type="Gene3D" id="3.40.50.1820">
    <property type="entry name" value="alpha/beta hydrolase"/>
    <property type="match status" value="1"/>
</dbReference>
<accession>A0A4S8R7Y7</accession>
<dbReference type="SUPFAM" id="SSF53474">
    <property type="entry name" value="alpha/beta-Hydrolases"/>
    <property type="match status" value="1"/>
</dbReference>
<keyword evidence="5" id="KW-1185">Reference proteome</keyword>
<sequence>MTNLEPSHSAPTSSIKLTQRHDRSTLSVVAQKAIKTFSETILKTHPPFPSGSPQLTPHHSVKKHCRITEHHIADTYIYTFSSLSTPPPSPSTEQKSPVVLDKLYYFAGGGFRSGALKEHWTLCAELSKKLPEYEINIVSYPLAPSSPAAQSLPLLRKFYDAVAEQAKREGYRITLMGDSAGGNIALVLGLYGATSWLRDGVLKGAGNVCPLRNIMVMSPPTDMRNTNPGIDAIDSHDPILSRAVITEVAERWRQDIPAEDPTVSPLLADLSVFKKADVQVDGVVGLYDCLAPDSVEFRKKLETEGVRGEWLEWDKQMHCFPLTFSYKISEGVFGKDWIIDVLRRNLERSIEN</sequence>
<comment type="caution">
    <text evidence="4">The sequence shown here is derived from an EMBL/GenBank/DDBJ whole genome shotgun (WGS) entry which is preliminary data.</text>
</comment>
<feature type="compositionally biased region" description="Polar residues" evidence="2">
    <location>
        <begin position="1"/>
        <end position="17"/>
    </location>
</feature>
<dbReference type="InterPro" id="IPR013094">
    <property type="entry name" value="AB_hydrolase_3"/>
</dbReference>
<dbReference type="AlphaFoldDB" id="A0A4S8R7Y7"/>
<dbReference type="Proteomes" id="UP000308671">
    <property type="component" value="Unassembled WGS sequence"/>
</dbReference>
<dbReference type="OrthoDB" id="2152029at2759"/>
<organism evidence="4 5">
    <name type="scientific">Botrytis galanthina</name>
    <dbReference type="NCBI Taxonomy" id="278940"/>
    <lineage>
        <taxon>Eukaryota</taxon>
        <taxon>Fungi</taxon>
        <taxon>Dikarya</taxon>
        <taxon>Ascomycota</taxon>
        <taxon>Pezizomycotina</taxon>
        <taxon>Leotiomycetes</taxon>
        <taxon>Helotiales</taxon>
        <taxon>Sclerotiniaceae</taxon>
        <taxon>Botrytis</taxon>
    </lineage>
</organism>
<dbReference type="EMBL" id="PQXL01000035">
    <property type="protein sequence ID" value="THV54058.1"/>
    <property type="molecule type" value="Genomic_DNA"/>
</dbReference>
<feature type="domain" description="Alpha/beta hydrolase fold-3" evidence="3">
    <location>
        <begin position="104"/>
        <end position="321"/>
    </location>
</feature>
<dbReference type="GO" id="GO:0016787">
    <property type="term" value="F:hydrolase activity"/>
    <property type="evidence" value="ECO:0007669"/>
    <property type="project" value="UniProtKB-KW"/>
</dbReference>
<evidence type="ECO:0000313" key="4">
    <source>
        <dbReference type="EMBL" id="THV54058.1"/>
    </source>
</evidence>
<name>A0A4S8R7Y7_9HELO</name>
<keyword evidence="1" id="KW-0378">Hydrolase</keyword>
<dbReference type="InterPro" id="IPR050300">
    <property type="entry name" value="GDXG_lipolytic_enzyme"/>
</dbReference>
<evidence type="ECO:0000256" key="2">
    <source>
        <dbReference type="SAM" id="MobiDB-lite"/>
    </source>
</evidence>
<dbReference type="PANTHER" id="PTHR48081:SF8">
    <property type="entry name" value="ALPHA_BETA HYDROLASE FOLD-3 DOMAIN-CONTAINING PROTEIN-RELATED"/>
    <property type="match status" value="1"/>
</dbReference>
<evidence type="ECO:0000256" key="1">
    <source>
        <dbReference type="ARBA" id="ARBA00022801"/>
    </source>
</evidence>
<reference evidence="4 5" key="1">
    <citation type="submission" date="2017-12" db="EMBL/GenBank/DDBJ databases">
        <title>Comparative genomics of Botrytis spp.</title>
        <authorList>
            <person name="Valero-Jimenez C.A."/>
            <person name="Tapia P."/>
            <person name="Veloso J."/>
            <person name="Silva-Moreno E."/>
            <person name="Staats M."/>
            <person name="Valdes J.H."/>
            <person name="Van Kan J.A.L."/>
        </authorList>
    </citation>
    <scope>NUCLEOTIDE SEQUENCE [LARGE SCALE GENOMIC DNA]</scope>
    <source>
        <strain evidence="4 5">MUCL435</strain>
    </source>
</reference>